<dbReference type="Proteomes" id="UP000034794">
    <property type="component" value="Unassembled WGS sequence"/>
</dbReference>
<reference evidence="1 2" key="1">
    <citation type="journal article" date="2015" name="Nature">
        <title>rRNA introns, odd ribosomes, and small enigmatic genomes across a large radiation of phyla.</title>
        <authorList>
            <person name="Brown C.T."/>
            <person name="Hug L.A."/>
            <person name="Thomas B.C."/>
            <person name="Sharon I."/>
            <person name="Castelle C.J."/>
            <person name="Singh A."/>
            <person name="Wilkins M.J."/>
            <person name="Williams K.H."/>
            <person name="Banfield J.F."/>
        </authorList>
    </citation>
    <scope>NUCLEOTIDE SEQUENCE [LARGE SCALE GENOMIC DNA]</scope>
</reference>
<dbReference type="EMBL" id="LCMI01000004">
    <property type="protein sequence ID" value="KKU33422.1"/>
    <property type="molecule type" value="Genomic_DNA"/>
</dbReference>
<organism evidence="1 2">
    <name type="scientific">Candidatus Collierbacteria bacterium GW2011_GWA2_46_26</name>
    <dbReference type="NCBI Taxonomy" id="1618381"/>
    <lineage>
        <taxon>Bacteria</taxon>
        <taxon>Candidatus Collieribacteriota</taxon>
    </lineage>
</organism>
<evidence type="ECO:0000313" key="2">
    <source>
        <dbReference type="Proteomes" id="UP000034794"/>
    </source>
</evidence>
<proteinExistence type="predicted"/>
<gene>
    <name evidence="1" type="ORF">UX47_C0004G0067</name>
</gene>
<evidence type="ECO:0000313" key="1">
    <source>
        <dbReference type="EMBL" id="KKU33422.1"/>
    </source>
</evidence>
<sequence>MRLQVLDGGRLSLVEEGETVLILEGKMSLRISPTELRPEVMFLPDSKLPSSFHIGDEVVSDGENALLFRRWQPLRADTTIVTHDDEARLEARIAIEADDPADDPDMPF</sequence>
<protein>
    <submittedName>
        <fullName evidence="1">Uncharacterized protein</fullName>
    </submittedName>
</protein>
<name>A0A0G1PL46_9BACT</name>
<accession>A0A0G1PL46</accession>
<dbReference type="AlphaFoldDB" id="A0A0G1PL46"/>
<comment type="caution">
    <text evidence="1">The sequence shown here is derived from an EMBL/GenBank/DDBJ whole genome shotgun (WGS) entry which is preliminary data.</text>
</comment>